<evidence type="ECO:0000259" key="3">
    <source>
        <dbReference type="Pfam" id="PF13239"/>
    </source>
</evidence>
<comment type="caution">
    <text evidence="4">The sequence shown here is derived from an EMBL/GenBank/DDBJ whole genome shotgun (WGS) entry which is preliminary data.</text>
</comment>
<name>A0A5J4G0P7_9FLAO</name>
<keyword evidence="5" id="KW-1185">Reference proteome</keyword>
<keyword evidence="1" id="KW-1133">Transmembrane helix</keyword>
<proteinExistence type="predicted"/>
<keyword evidence="1" id="KW-0472">Membrane</keyword>
<accession>A0A5J4G0P7</accession>
<dbReference type="Pfam" id="PF13239">
    <property type="entry name" value="2TM"/>
    <property type="match status" value="1"/>
</dbReference>
<dbReference type="InterPro" id="IPR036890">
    <property type="entry name" value="HATPase_C_sf"/>
</dbReference>
<dbReference type="PANTHER" id="PTHR34220">
    <property type="entry name" value="SENSOR HISTIDINE KINASE YPDA"/>
    <property type="match status" value="1"/>
</dbReference>
<evidence type="ECO:0000313" key="5">
    <source>
        <dbReference type="Proteomes" id="UP000326994"/>
    </source>
</evidence>
<dbReference type="AlphaFoldDB" id="A0A5J4G0P7"/>
<feature type="transmembrane region" description="Helical" evidence="1">
    <location>
        <begin position="119"/>
        <end position="141"/>
    </location>
</feature>
<keyword evidence="4" id="KW-0808">Transferase</keyword>
<protein>
    <submittedName>
        <fullName evidence="4">Histidine kinase</fullName>
    </submittedName>
</protein>
<dbReference type="PANTHER" id="PTHR34220:SF7">
    <property type="entry name" value="SENSOR HISTIDINE KINASE YPDA"/>
    <property type="match status" value="1"/>
</dbReference>
<feature type="transmembrane region" description="Helical" evidence="1">
    <location>
        <begin position="77"/>
        <end position="99"/>
    </location>
</feature>
<gene>
    <name evidence="4" type="ORF">ULMS_14130</name>
</gene>
<feature type="transmembrane region" description="Helical" evidence="1">
    <location>
        <begin position="12"/>
        <end position="28"/>
    </location>
</feature>
<dbReference type="Gene3D" id="3.30.565.10">
    <property type="entry name" value="Histidine kinase-like ATPase, C-terminal domain"/>
    <property type="match status" value="1"/>
</dbReference>
<keyword evidence="1" id="KW-0812">Transmembrane</keyword>
<dbReference type="EMBL" id="BKCF01000002">
    <property type="protein sequence ID" value="GEQ85905.1"/>
    <property type="molecule type" value="Genomic_DNA"/>
</dbReference>
<dbReference type="SUPFAM" id="SSF55874">
    <property type="entry name" value="ATPase domain of HSP90 chaperone/DNA topoisomerase II/histidine kinase"/>
    <property type="match status" value="1"/>
</dbReference>
<organism evidence="4 5">
    <name type="scientific">Patiriisocius marinistellae</name>
    <dbReference type="NCBI Taxonomy" id="2494560"/>
    <lineage>
        <taxon>Bacteria</taxon>
        <taxon>Pseudomonadati</taxon>
        <taxon>Bacteroidota</taxon>
        <taxon>Flavobacteriia</taxon>
        <taxon>Flavobacteriales</taxon>
        <taxon>Flavobacteriaceae</taxon>
        <taxon>Patiriisocius</taxon>
    </lineage>
</organism>
<dbReference type="Pfam" id="PF06580">
    <property type="entry name" value="His_kinase"/>
    <property type="match status" value="1"/>
</dbReference>
<dbReference type="InterPro" id="IPR050640">
    <property type="entry name" value="Bact_2-comp_sensor_kinase"/>
</dbReference>
<dbReference type="RefSeq" id="WP_151893849.1">
    <property type="nucleotide sequence ID" value="NZ_BKCF01000002.1"/>
</dbReference>
<evidence type="ECO:0000259" key="2">
    <source>
        <dbReference type="Pfam" id="PF06580"/>
    </source>
</evidence>
<feature type="domain" description="2TM" evidence="3">
    <location>
        <begin position="362"/>
        <end position="440"/>
    </location>
</feature>
<dbReference type="InterPro" id="IPR010559">
    <property type="entry name" value="Sig_transdc_His_kin_internal"/>
</dbReference>
<evidence type="ECO:0000256" key="1">
    <source>
        <dbReference type="SAM" id="Phobius"/>
    </source>
</evidence>
<sequence>MKNLSKEIGKATFIGLLVFLVISLIQYANGFNVVTSGRLMVNLLLNMLYSYVLYFANTLFFNYFLSEYKGKLFKVKNLTLGIFGGIIVTLVCIVLLRFFTEVVYAGQSLEYFIANERIAYYYVSFLISAVVTSLFYVVFYYKHKQEGKVKESQIIAGTASAKFDALKNQLDPHFLFNSLNVLTSLIEENPRAATKFTTSLSKVYRYVLEQKNKDLVTITEELKFAQLYMSLLKMRFEDSIVFTIPSEISDPEAKVVPLALQLLLENAVKHNQVMPNKKLHITITENNGNLIIENNIQPKQTMKESSGVGLKNIKQRYQLLTTQPVRIVETKETFSISIPMLERTTTVMRTQTEHISEKKYELAKERVEKLKGFYVHFAIYLTFVPIFIWLWYQSNTSFPWFLFPIGGWGFGVLGHASDTFDWNPFFSKDWEQRKIKELMDEDDNI</sequence>
<feature type="transmembrane region" description="Helical" evidence="1">
    <location>
        <begin position="48"/>
        <end position="65"/>
    </location>
</feature>
<dbReference type="Proteomes" id="UP000326994">
    <property type="component" value="Unassembled WGS sequence"/>
</dbReference>
<feature type="domain" description="Signal transduction histidine kinase internal region" evidence="2">
    <location>
        <begin position="161"/>
        <end position="239"/>
    </location>
</feature>
<dbReference type="OrthoDB" id="9809908at2"/>
<reference evidence="4 5" key="1">
    <citation type="submission" date="2019-08" db="EMBL/GenBank/DDBJ databases">
        <title>Ulvibacter marinistellae sp. nov., isolated from a starfish, Patiria pectinifera.</title>
        <authorList>
            <person name="Kawano K."/>
            <person name="Ushijima N."/>
            <person name="Kihara M."/>
            <person name="Itoh H."/>
        </authorList>
    </citation>
    <scope>NUCLEOTIDE SEQUENCE [LARGE SCALE GENOMIC DNA]</scope>
    <source>
        <strain evidence="4 5">KK4</strain>
    </source>
</reference>
<keyword evidence="4" id="KW-0418">Kinase</keyword>
<dbReference type="InterPro" id="IPR025698">
    <property type="entry name" value="2TM_dom"/>
</dbReference>
<dbReference type="GO" id="GO:0000155">
    <property type="term" value="F:phosphorelay sensor kinase activity"/>
    <property type="evidence" value="ECO:0007669"/>
    <property type="project" value="InterPro"/>
</dbReference>
<evidence type="ECO:0000313" key="4">
    <source>
        <dbReference type="EMBL" id="GEQ85905.1"/>
    </source>
</evidence>
<dbReference type="GO" id="GO:0016020">
    <property type="term" value="C:membrane"/>
    <property type="evidence" value="ECO:0007669"/>
    <property type="project" value="InterPro"/>
</dbReference>
<feature type="transmembrane region" description="Helical" evidence="1">
    <location>
        <begin position="373"/>
        <end position="392"/>
    </location>
</feature>